<dbReference type="EMBL" id="LPWA01000128">
    <property type="protein sequence ID" value="KUM24878.1"/>
    <property type="molecule type" value="Genomic_DNA"/>
</dbReference>
<reference evidence="1 2" key="1">
    <citation type="submission" date="2015-12" db="EMBL/GenBank/DDBJ databases">
        <title>Draft genome sequence of Mesorhizobium sp. UFLA 01-765, a multitolerant efficient symbiont and plant-growth promoting strain isolated from Zn-mining soil using Leucaena leucocephala as a trap plant.</title>
        <authorList>
            <person name="Rangel W.M."/>
            <person name="Thijs S."/>
            <person name="Longatti S.M."/>
            <person name="Moreira F.M."/>
            <person name="Weyens N."/>
            <person name="Vangronsveld J."/>
            <person name="Van Hamme J.D."/>
            <person name="Bottos E.M."/>
            <person name="Rineau F."/>
        </authorList>
    </citation>
    <scope>NUCLEOTIDE SEQUENCE [LARGE SCALE GENOMIC DNA]</scope>
    <source>
        <strain evidence="1 2">UFLA 01-765</strain>
    </source>
</reference>
<sequence>MSSRCRPASGPWTTRHSLAVSESDLVSLVPEQLARKRAPRLGLAIYSPPIPINPALICII</sequence>
<proteinExistence type="predicted"/>
<gene>
    <name evidence="1" type="ORF">AU467_28875</name>
</gene>
<evidence type="ECO:0000313" key="2">
    <source>
        <dbReference type="Proteomes" id="UP000053176"/>
    </source>
</evidence>
<dbReference type="Proteomes" id="UP000053176">
    <property type="component" value="Unassembled WGS sequence"/>
</dbReference>
<accession>A0A117N2T3</accession>
<comment type="caution">
    <text evidence="1">The sequence shown here is derived from an EMBL/GenBank/DDBJ whole genome shotgun (WGS) entry which is preliminary data.</text>
</comment>
<dbReference type="AlphaFoldDB" id="A0A117N2T3"/>
<dbReference type="Gene3D" id="3.40.190.10">
    <property type="entry name" value="Periplasmic binding protein-like II"/>
    <property type="match status" value="1"/>
</dbReference>
<protein>
    <submittedName>
        <fullName evidence="1">Uncharacterized protein</fullName>
    </submittedName>
</protein>
<evidence type="ECO:0000313" key="1">
    <source>
        <dbReference type="EMBL" id="KUM24878.1"/>
    </source>
</evidence>
<name>A0A117N2T3_RHILI</name>
<organism evidence="1 2">
    <name type="scientific">Rhizobium loti</name>
    <name type="common">Mesorhizobium loti</name>
    <dbReference type="NCBI Taxonomy" id="381"/>
    <lineage>
        <taxon>Bacteria</taxon>
        <taxon>Pseudomonadati</taxon>
        <taxon>Pseudomonadota</taxon>
        <taxon>Alphaproteobacteria</taxon>
        <taxon>Hyphomicrobiales</taxon>
        <taxon>Phyllobacteriaceae</taxon>
        <taxon>Mesorhizobium</taxon>
    </lineage>
</organism>